<proteinExistence type="predicted"/>
<gene>
    <name evidence="4" type="ORF">AB6A40_008070</name>
</gene>
<dbReference type="PROSITE" id="PS50137">
    <property type="entry name" value="DS_RBD"/>
    <property type="match status" value="1"/>
</dbReference>
<dbReference type="Proteomes" id="UP001608902">
    <property type="component" value="Unassembled WGS sequence"/>
</dbReference>
<dbReference type="Gene3D" id="3.30.160.20">
    <property type="match status" value="1"/>
</dbReference>
<name>A0ABD6EQ03_9BILA</name>
<dbReference type="AlphaFoldDB" id="A0ABD6EQ03"/>
<evidence type="ECO:0000259" key="2">
    <source>
        <dbReference type="PROSITE" id="PS50137"/>
    </source>
</evidence>
<protein>
    <submittedName>
        <fullName evidence="4">Uncharacterized protein</fullName>
    </submittedName>
</protein>
<keyword evidence="1" id="KW-0694">RNA-binding</keyword>
<dbReference type="PANTHER" id="PTHR10910:SF144">
    <property type="entry name" value="A TO I EDITASE DOMAIN-CONTAINING PROTEIN-RELATED"/>
    <property type="match status" value="1"/>
</dbReference>
<dbReference type="PANTHER" id="PTHR10910">
    <property type="entry name" value="EUKARYOTE SPECIFIC DSRNA BINDING PROTEIN"/>
    <property type="match status" value="1"/>
</dbReference>
<feature type="domain" description="DRBM" evidence="2">
    <location>
        <begin position="142"/>
        <end position="216"/>
    </location>
</feature>
<dbReference type="CDD" id="cd00048">
    <property type="entry name" value="DSRM_SF"/>
    <property type="match status" value="1"/>
</dbReference>
<dbReference type="PROSITE" id="PS50141">
    <property type="entry name" value="A_DEAMIN_EDITASE"/>
    <property type="match status" value="1"/>
</dbReference>
<dbReference type="GO" id="GO:0003723">
    <property type="term" value="F:RNA binding"/>
    <property type="evidence" value="ECO:0007669"/>
    <property type="project" value="UniProtKB-UniRule"/>
</dbReference>
<dbReference type="SMART" id="SM00552">
    <property type="entry name" value="ADEAMc"/>
    <property type="match status" value="1"/>
</dbReference>
<sequence length="592" mass="66128">MTEQGKLYSQDGHGKQSARNAIIRQALTEVFSVSKEQIKEFEKKVITLHPGSPMSVMMQALAYYDREWKMVVETWDSKPAEAGSKWVAKVLLDGKIEIEGTYEESKAKAKDSCATKVITEELGLDMPTEESLSIKRAVTMLSPSYTLHQLMAKSAGTEKPDIVYTEVKNTAEGTTKTPSFTFTVTLNGKSSFTGTGPSKKAARNAAAEIALREVFKHDMASGVSKEVFSPRKIKLNDGLNSAVSLHSLVRLTYENLCQSNQCPMTSHTAAFVIVDRLRHRRVVAIGAGSNAVIGGKLLMKNPGNVLIHMQSVVLARRAFLLYLLDQLEHLSDVTCILEASSTPNKYRLKSGYDVILYSAFPPNTSSQKDTPQKFSCYMGSPVGSQPVPDHVQTFEEMDDKPVHVMSVADKIFKWNELGLQGALLSYLFEPVKISQMVIGAYCNEAAVKRAVYDRFGKAMETDASDGWTVKSALETIRQYGMCFQNWIVDQGPIERIDPFSGQAHGDTPSRICKAEIVKRWMKTMRTLEIDIKVAGKNYAEMKHAQHEYKNDSTRFFDECQSYNLGKWQRKDVRVDNFAVLSDDNEPKSEVKK</sequence>
<evidence type="ECO:0000256" key="1">
    <source>
        <dbReference type="PROSITE-ProRule" id="PRU00266"/>
    </source>
</evidence>
<dbReference type="SMART" id="SM00358">
    <property type="entry name" value="DSRM"/>
    <property type="match status" value="1"/>
</dbReference>
<organism evidence="4 5">
    <name type="scientific">Gnathostoma spinigerum</name>
    <dbReference type="NCBI Taxonomy" id="75299"/>
    <lineage>
        <taxon>Eukaryota</taxon>
        <taxon>Metazoa</taxon>
        <taxon>Ecdysozoa</taxon>
        <taxon>Nematoda</taxon>
        <taxon>Chromadorea</taxon>
        <taxon>Rhabditida</taxon>
        <taxon>Spirurina</taxon>
        <taxon>Gnathostomatomorpha</taxon>
        <taxon>Gnathostomatoidea</taxon>
        <taxon>Gnathostomatidae</taxon>
        <taxon>Gnathostoma</taxon>
    </lineage>
</organism>
<dbReference type="Pfam" id="PF02137">
    <property type="entry name" value="A_deamin"/>
    <property type="match status" value="1"/>
</dbReference>
<accession>A0ABD6EQ03</accession>
<dbReference type="SUPFAM" id="SSF54768">
    <property type="entry name" value="dsRNA-binding domain-like"/>
    <property type="match status" value="1"/>
</dbReference>
<comment type="caution">
    <text evidence="4">The sequence shown here is derived from an EMBL/GenBank/DDBJ whole genome shotgun (WGS) entry which is preliminary data.</text>
</comment>
<feature type="domain" description="A to I editase" evidence="3">
    <location>
        <begin position="284"/>
        <end position="577"/>
    </location>
</feature>
<dbReference type="InterPro" id="IPR014720">
    <property type="entry name" value="dsRBD_dom"/>
</dbReference>
<dbReference type="Pfam" id="PF00035">
    <property type="entry name" value="dsrm"/>
    <property type="match status" value="1"/>
</dbReference>
<keyword evidence="5" id="KW-1185">Reference proteome</keyword>
<dbReference type="InterPro" id="IPR002466">
    <property type="entry name" value="A_deamin"/>
</dbReference>
<evidence type="ECO:0000313" key="4">
    <source>
        <dbReference type="EMBL" id="MFH4981361.1"/>
    </source>
</evidence>
<reference evidence="4 5" key="1">
    <citation type="submission" date="2024-08" db="EMBL/GenBank/DDBJ databases">
        <title>Gnathostoma spinigerum genome.</title>
        <authorList>
            <person name="Gonzalez-Bertolin B."/>
            <person name="Monzon S."/>
            <person name="Zaballos A."/>
            <person name="Jimenez P."/>
            <person name="Dekumyoy P."/>
            <person name="Varona S."/>
            <person name="Cuesta I."/>
            <person name="Sumanam S."/>
            <person name="Adisakwattana P."/>
            <person name="Gasser R.B."/>
            <person name="Hernandez-Gonzalez A."/>
            <person name="Young N.D."/>
            <person name="Perteguer M.J."/>
        </authorList>
    </citation>
    <scope>NUCLEOTIDE SEQUENCE [LARGE SCALE GENOMIC DNA]</scope>
    <source>
        <strain evidence="4">AL3</strain>
        <tissue evidence="4">Liver</tissue>
    </source>
</reference>
<dbReference type="EMBL" id="JBGFUD010007057">
    <property type="protein sequence ID" value="MFH4981361.1"/>
    <property type="molecule type" value="Genomic_DNA"/>
</dbReference>
<evidence type="ECO:0000259" key="3">
    <source>
        <dbReference type="PROSITE" id="PS50141"/>
    </source>
</evidence>
<evidence type="ECO:0000313" key="5">
    <source>
        <dbReference type="Proteomes" id="UP001608902"/>
    </source>
</evidence>